<feature type="domain" description="SIS" evidence="12">
    <location>
        <begin position="453"/>
        <end position="598"/>
    </location>
</feature>
<feature type="active site" description="Nucleophile; for GATase activity" evidence="10">
    <location>
        <position position="2"/>
    </location>
</feature>
<evidence type="ECO:0000256" key="2">
    <source>
        <dbReference type="ARBA" id="ARBA00004496"/>
    </source>
</evidence>
<dbReference type="GO" id="GO:0006047">
    <property type="term" value="P:UDP-N-acetylglucosamine metabolic process"/>
    <property type="evidence" value="ECO:0007669"/>
    <property type="project" value="TreeGrafter"/>
</dbReference>
<keyword evidence="5 10" id="KW-0963">Cytoplasm</keyword>
<keyword evidence="9" id="KW-0315">Glutamine amidotransferase</keyword>
<dbReference type="InterPro" id="IPR029055">
    <property type="entry name" value="Ntn_hydrolases_N"/>
</dbReference>
<dbReference type="FunFam" id="3.60.20.10:FF:000006">
    <property type="entry name" value="Glutamine--fructose-6-phosphate aminotransferase [isomerizing]"/>
    <property type="match status" value="1"/>
</dbReference>
<dbReference type="CDD" id="cd05009">
    <property type="entry name" value="SIS_GlmS_GlmD_2"/>
    <property type="match status" value="1"/>
</dbReference>
<organism evidence="13 14">
    <name type="scientific">Clostridium sulfidigenes</name>
    <dbReference type="NCBI Taxonomy" id="318464"/>
    <lineage>
        <taxon>Bacteria</taxon>
        <taxon>Bacillati</taxon>
        <taxon>Bacillota</taxon>
        <taxon>Clostridia</taxon>
        <taxon>Eubacteriales</taxon>
        <taxon>Clostridiaceae</taxon>
        <taxon>Clostridium</taxon>
    </lineage>
</organism>
<evidence type="ECO:0000256" key="4">
    <source>
        <dbReference type="ARBA" id="ARBA00016090"/>
    </source>
</evidence>
<dbReference type="InterPro" id="IPR017932">
    <property type="entry name" value="GATase_2_dom"/>
</dbReference>
<evidence type="ECO:0000313" key="13">
    <source>
        <dbReference type="EMBL" id="KEZ86030.1"/>
    </source>
</evidence>
<dbReference type="Pfam" id="PF13522">
    <property type="entry name" value="GATase_6"/>
    <property type="match status" value="1"/>
</dbReference>
<accession>A0A084JAP6</accession>
<proteinExistence type="inferred from homology"/>
<dbReference type="EMBL" id="JPMD01000027">
    <property type="protein sequence ID" value="KEZ86030.1"/>
    <property type="molecule type" value="Genomic_DNA"/>
</dbReference>
<dbReference type="Gene3D" id="3.40.50.10490">
    <property type="entry name" value="Glucose-6-phosphate isomerase like protein, domain 1"/>
    <property type="match status" value="2"/>
</dbReference>
<keyword evidence="7 10" id="KW-0808">Transferase</keyword>
<protein>
    <recommendedName>
        <fullName evidence="4 10">Glutamine--fructose-6-phosphate aminotransferase [isomerizing]</fullName>
        <ecNumber evidence="3 10">2.6.1.16</ecNumber>
    </recommendedName>
    <alternativeName>
        <fullName evidence="10">D-fructose-6-phosphate amidotransferase</fullName>
    </alternativeName>
    <alternativeName>
        <fullName evidence="10">GFAT</fullName>
    </alternativeName>
    <alternativeName>
        <fullName evidence="10">Glucosamine-6-phosphate synthase</fullName>
    </alternativeName>
    <alternativeName>
        <fullName evidence="10">Hexosephosphate aminotransferase</fullName>
    </alternativeName>
    <alternativeName>
        <fullName evidence="10">L-glutamine--D-fructose-6-phosphate amidotransferase</fullName>
    </alternativeName>
</protein>
<dbReference type="GO" id="GO:0004360">
    <property type="term" value="F:glutamine-fructose-6-phosphate transaminase (isomerizing) activity"/>
    <property type="evidence" value="ECO:0007669"/>
    <property type="project" value="UniProtKB-UniRule"/>
</dbReference>
<dbReference type="InterPro" id="IPR047084">
    <property type="entry name" value="GFAT_N"/>
</dbReference>
<dbReference type="CDD" id="cd00714">
    <property type="entry name" value="GFAT"/>
    <property type="match status" value="1"/>
</dbReference>
<evidence type="ECO:0000256" key="9">
    <source>
        <dbReference type="ARBA" id="ARBA00022962"/>
    </source>
</evidence>
<dbReference type="GO" id="GO:0005975">
    <property type="term" value="P:carbohydrate metabolic process"/>
    <property type="evidence" value="ECO:0007669"/>
    <property type="project" value="UniProtKB-UniRule"/>
</dbReference>
<dbReference type="eggNOG" id="COG0449">
    <property type="taxonomic scope" value="Bacteria"/>
</dbReference>
<dbReference type="AlphaFoldDB" id="A0A084JAP6"/>
<dbReference type="Proteomes" id="UP000028542">
    <property type="component" value="Unassembled WGS sequence"/>
</dbReference>
<dbReference type="PROSITE" id="PS51278">
    <property type="entry name" value="GATASE_TYPE_2"/>
    <property type="match status" value="1"/>
</dbReference>
<dbReference type="InterPro" id="IPR035466">
    <property type="entry name" value="GlmS/AgaS_SIS"/>
</dbReference>
<dbReference type="PROSITE" id="PS51464">
    <property type="entry name" value="SIS"/>
    <property type="match status" value="2"/>
</dbReference>
<dbReference type="GO" id="GO:0005829">
    <property type="term" value="C:cytosol"/>
    <property type="evidence" value="ECO:0007669"/>
    <property type="project" value="TreeGrafter"/>
</dbReference>
<dbReference type="GO" id="GO:0006487">
    <property type="term" value="P:protein N-linked glycosylation"/>
    <property type="evidence" value="ECO:0007669"/>
    <property type="project" value="TreeGrafter"/>
</dbReference>
<dbReference type="GO" id="GO:0006002">
    <property type="term" value="P:fructose 6-phosphate metabolic process"/>
    <property type="evidence" value="ECO:0007669"/>
    <property type="project" value="TreeGrafter"/>
</dbReference>
<evidence type="ECO:0000256" key="3">
    <source>
        <dbReference type="ARBA" id="ARBA00012916"/>
    </source>
</evidence>
<dbReference type="SUPFAM" id="SSF56235">
    <property type="entry name" value="N-terminal nucleophile aminohydrolases (Ntn hydrolases)"/>
    <property type="match status" value="1"/>
</dbReference>
<evidence type="ECO:0000256" key="6">
    <source>
        <dbReference type="ARBA" id="ARBA00022576"/>
    </source>
</evidence>
<dbReference type="NCBIfam" id="NF001484">
    <property type="entry name" value="PRK00331.1"/>
    <property type="match status" value="1"/>
</dbReference>
<gene>
    <name evidence="10" type="primary">glmS</name>
    <name evidence="13" type="ORF">IO99_11670</name>
</gene>
<comment type="function">
    <text evidence="10">Catalyzes the first step in hexosamine metabolism, converting fructose-6P into glucosamine-6P using glutamine as a nitrogen source.</text>
</comment>
<keyword evidence="8" id="KW-0677">Repeat</keyword>
<feature type="domain" description="Glutamine amidotransferase type-2" evidence="11">
    <location>
        <begin position="2"/>
        <end position="217"/>
    </location>
</feature>
<dbReference type="SUPFAM" id="SSF53697">
    <property type="entry name" value="SIS domain"/>
    <property type="match status" value="1"/>
</dbReference>
<dbReference type="RefSeq" id="WP_035133420.1">
    <property type="nucleotide sequence ID" value="NZ_JPMD01000027.1"/>
</dbReference>
<dbReference type="CDD" id="cd05008">
    <property type="entry name" value="SIS_GlmS_GlmD_1"/>
    <property type="match status" value="1"/>
</dbReference>
<dbReference type="FunFam" id="3.40.50.10490:FF:000001">
    <property type="entry name" value="Glutamine--fructose-6-phosphate aminotransferase [isomerizing]"/>
    <property type="match status" value="1"/>
</dbReference>
<feature type="initiator methionine" description="Removed" evidence="10">
    <location>
        <position position="1"/>
    </location>
</feature>
<dbReference type="GO" id="GO:0097367">
    <property type="term" value="F:carbohydrate derivative binding"/>
    <property type="evidence" value="ECO:0007669"/>
    <property type="project" value="InterPro"/>
</dbReference>
<dbReference type="HAMAP" id="MF_00164">
    <property type="entry name" value="GlmS"/>
    <property type="match status" value="1"/>
</dbReference>
<evidence type="ECO:0000256" key="1">
    <source>
        <dbReference type="ARBA" id="ARBA00001031"/>
    </source>
</evidence>
<dbReference type="Gene3D" id="3.60.20.10">
    <property type="entry name" value="Glutamine Phosphoribosylpyrophosphate, subunit 1, domain 1"/>
    <property type="match status" value="1"/>
</dbReference>
<dbReference type="STRING" id="318464.IO99_11670"/>
<reference evidence="13 14" key="1">
    <citation type="submission" date="2014-07" db="EMBL/GenBank/DDBJ databases">
        <title>Draft genome of Clostridium sulfidigenes 113A isolated from sediments associated with methane hydrate from Krishna Godavari basin.</title>
        <authorList>
            <person name="Honkalas V.S."/>
            <person name="Dabir A.P."/>
            <person name="Arora P."/>
            <person name="Dhakephalkar P.K."/>
        </authorList>
    </citation>
    <scope>NUCLEOTIDE SEQUENCE [LARGE SCALE GENOMIC DNA]</scope>
    <source>
        <strain evidence="13 14">113A</strain>
    </source>
</reference>
<dbReference type="InterPro" id="IPR046348">
    <property type="entry name" value="SIS_dom_sf"/>
</dbReference>
<evidence type="ECO:0000256" key="7">
    <source>
        <dbReference type="ARBA" id="ARBA00022679"/>
    </source>
</evidence>
<comment type="subcellular location">
    <subcellularLocation>
        <location evidence="2 10">Cytoplasm</location>
    </subcellularLocation>
</comment>
<evidence type="ECO:0000259" key="12">
    <source>
        <dbReference type="PROSITE" id="PS51464"/>
    </source>
</evidence>
<feature type="active site" description="For Fru-6P isomerization activity" evidence="10">
    <location>
        <position position="603"/>
    </location>
</feature>
<dbReference type="InterPro" id="IPR005855">
    <property type="entry name" value="GFAT"/>
</dbReference>
<evidence type="ECO:0000256" key="10">
    <source>
        <dbReference type="HAMAP-Rule" id="MF_00164"/>
    </source>
</evidence>
<evidence type="ECO:0000256" key="5">
    <source>
        <dbReference type="ARBA" id="ARBA00022490"/>
    </source>
</evidence>
<feature type="domain" description="SIS" evidence="12">
    <location>
        <begin position="285"/>
        <end position="424"/>
    </location>
</feature>
<comment type="caution">
    <text evidence="13">The sequence shown here is derived from an EMBL/GenBank/DDBJ whole genome shotgun (WGS) entry which is preliminary data.</text>
</comment>
<dbReference type="EC" id="2.6.1.16" evidence="3 10"/>
<comment type="subunit">
    <text evidence="10">Homodimer.</text>
</comment>
<dbReference type="Pfam" id="PF01380">
    <property type="entry name" value="SIS"/>
    <property type="match status" value="2"/>
</dbReference>
<dbReference type="InterPro" id="IPR035490">
    <property type="entry name" value="GlmS/FrlB_SIS"/>
</dbReference>
<dbReference type="NCBIfam" id="TIGR01135">
    <property type="entry name" value="glmS"/>
    <property type="match status" value="1"/>
</dbReference>
<keyword evidence="6 10" id="KW-0032">Aminotransferase</keyword>
<dbReference type="InterPro" id="IPR001347">
    <property type="entry name" value="SIS_dom"/>
</dbReference>
<evidence type="ECO:0000313" key="14">
    <source>
        <dbReference type="Proteomes" id="UP000028542"/>
    </source>
</evidence>
<name>A0A084JAP6_9CLOT</name>
<dbReference type="PANTHER" id="PTHR10937:SF0">
    <property type="entry name" value="GLUTAMINE--FRUCTOSE-6-PHOSPHATE TRANSAMINASE (ISOMERIZING)"/>
    <property type="match status" value="1"/>
</dbReference>
<evidence type="ECO:0000259" key="11">
    <source>
        <dbReference type="PROSITE" id="PS51278"/>
    </source>
</evidence>
<keyword evidence="14" id="KW-1185">Reference proteome</keyword>
<dbReference type="PANTHER" id="PTHR10937">
    <property type="entry name" value="GLUCOSAMINE--FRUCTOSE-6-PHOSPHATE AMINOTRANSFERASE, ISOMERIZING"/>
    <property type="match status" value="1"/>
</dbReference>
<comment type="catalytic activity">
    <reaction evidence="1 10">
        <text>D-fructose 6-phosphate + L-glutamine = D-glucosamine 6-phosphate + L-glutamate</text>
        <dbReference type="Rhea" id="RHEA:13237"/>
        <dbReference type="ChEBI" id="CHEBI:29985"/>
        <dbReference type="ChEBI" id="CHEBI:58359"/>
        <dbReference type="ChEBI" id="CHEBI:58725"/>
        <dbReference type="ChEBI" id="CHEBI:61527"/>
        <dbReference type="EC" id="2.6.1.16"/>
    </reaction>
</comment>
<sequence>MCGIVGYFGKREAAPLLIEGLSKLEYRGYDSAGVSILNEKGIDLTKCKGRLANLEEKLEEDPIKGHIGIGHTRWATHGKPSDLNSHPHTNGDGTISVVHNGIIENYMELREWLMEKGYEFKSETDTEVIPNLVDFYYKGDLLKAVMEVTKKLEGSYAIGVIAANEPDKLVAVRNESPLIVGLGEDENFIASDIPAVLNQTRKVYLLEDKEFVVMTKDGIKIYDQNEKEVKKEVFNVTWDADAAEKGGYDHFMMKEIHEQPKAIRDTMASRIIPGQPIRIDDITITKEQVEKLNKVYIVACGTAYHAGLVGKNIIEKLARIQVEVDIASEFKYRDPIIDENTLMIVVSQSGETADTMSALRLAKKKGARVIAVTNVVGSSASREADDILYTWAGPEIAVASTKAYVTQLIAMYTIALFFAEQKGTVAQDKIEAIKTEMLALPEKAEAALKCDDAVKALAAKTCCENNMFFLGRGLDHAVAMEGSLKLKEISYIHSEAYASGELKHGPIALIEEGTVVVTMATQEDLFDKTVSNMKEVIARGARVFAVAQEGHTDIEKSVESAIYIPKVMDLLAPVIAIIPMQLFSYYMSMEKGCDVDKPRNLAKSVTVE</sequence>
<evidence type="ECO:0000256" key="8">
    <source>
        <dbReference type="ARBA" id="ARBA00022737"/>
    </source>
</evidence>